<organism evidence="1 2">
    <name type="scientific">Jimgerdemannia flammicorona</name>
    <dbReference type="NCBI Taxonomy" id="994334"/>
    <lineage>
        <taxon>Eukaryota</taxon>
        <taxon>Fungi</taxon>
        <taxon>Fungi incertae sedis</taxon>
        <taxon>Mucoromycota</taxon>
        <taxon>Mucoromycotina</taxon>
        <taxon>Endogonomycetes</taxon>
        <taxon>Endogonales</taxon>
        <taxon>Endogonaceae</taxon>
        <taxon>Jimgerdemannia</taxon>
    </lineage>
</organism>
<dbReference type="SUPFAM" id="SSF52047">
    <property type="entry name" value="RNI-like"/>
    <property type="match status" value="1"/>
</dbReference>
<proteinExistence type="predicted"/>
<evidence type="ECO:0000313" key="2">
    <source>
        <dbReference type="Proteomes" id="UP000274822"/>
    </source>
</evidence>
<accession>A0A433QMQ4</accession>
<dbReference type="Proteomes" id="UP000274822">
    <property type="component" value="Unassembled WGS sequence"/>
</dbReference>
<dbReference type="EMBL" id="RBNJ01003332">
    <property type="protein sequence ID" value="RUS31050.1"/>
    <property type="molecule type" value="Genomic_DNA"/>
</dbReference>
<protein>
    <submittedName>
        <fullName evidence="1">Uncharacterized protein</fullName>
    </submittedName>
</protein>
<dbReference type="Gene3D" id="3.80.10.10">
    <property type="entry name" value="Ribonuclease Inhibitor"/>
    <property type="match status" value="1"/>
</dbReference>
<evidence type="ECO:0000313" key="1">
    <source>
        <dbReference type="EMBL" id="RUS31050.1"/>
    </source>
</evidence>
<reference evidence="1 2" key="1">
    <citation type="journal article" date="2018" name="New Phytol.">
        <title>Phylogenomics of Endogonaceae and evolution of mycorrhizas within Mucoromycota.</title>
        <authorList>
            <person name="Chang Y."/>
            <person name="Desiro A."/>
            <person name="Na H."/>
            <person name="Sandor L."/>
            <person name="Lipzen A."/>
            <person name="Clum A."/>
            <person name="Barry K."/>
            <person name="Grigoriev I.V."/>
            <person name="Martin F.M."/>
            <person name="Stajich J.E."/>
            <person name="Smith M.E."/>
            <person name="Bonito G."/>
            <person name="Spatafora J.W."/>
        </authorList>
    </citation>
    <scope>NUCLEOTIDE SEQUENCE [LARGE SCALE GENOMIC DNA]</scope>
    <source>
        <strain evidence="1 2">AD002</strain>
    </source>
</reference>
<name>A0A433QMQ4_9FUNG</name>
<dbReference type="InterPro" id="IPR032675">
    <property type="entry name" value="LRR_dom_sf"/>
</dbReference>
<comment type="caution">
    <text evidence="1">The sequence shown here is derived from an EMBL/GenBank/DDBJ whole genome shotgun (WGS) entry which is preliminary data.</text>
</comment>
<sequence length="353" mass="39791">MPHFPPEILSKIFSHIKATSQDPDLDLLAAAFVCTLWFAEAWPLVRQDPFQDRSLVLCYRSDKQLLRTSLLALSLQYGLVQCDHLESIEIHQELNYVRDRDVLHAMAAAIYQVVRHKPPGLRRVKIHPINYYQSYLNYYASPAEIIELLDVIFPPGEEATITELTIDSSNDVAVHLLERLGPTLRDVSIHGFQFDAPLLEALGRCSDLECLSASGGSIPRPGPRRAPPGAVATLAAALPNLTSLKVSVSNWDGSQRVSNDQLREIVTWLPDLKHLQVGVDFTVNTECLRFVMRHAKRMEEFKLVGCRNNLGDGVWTKDDVGWRGLRRIQLSGTLSISRSLLRLLHQECPKFNK</sequence>
<gene>
    <name evidence="1" type="ORF">BC938DRAFT_478557</name>
</gene>
<keyword evidence="2" id="KW-1185">Reference proteome</keyword>
<dbReference type="AlphaFoldDB" id="A0A433QMQ4"/>